<sequence length="102" mass="11786">MAESEKDKQIIERYQQDEKMMILVYAQWCINHDLDPKALYERAYPGQRENEALQVALELTVTKQESDEIPDETVIQVLQAFGNDDLAFAVQEQIDRRKGANG</sequence>
<accession>A0ABW5V482</accession>
<dbReference type="RefSeq" id="WP_382391199.1">
    <property type="nucleotide sequence ID" value="NZ_JBHUNA010000005.1"/>
</dbReference>
<comment type="caution">
    <text evidence="1">The sequence shown here is derived from an EMBL/GenBank/DDBJ whole genome shotgun (WGS) entry which is preliminary data.</text>
</comment>
<name>A0ABW5V482_9BACI</name>
<dbReference type="Proteomes" id="UP001597502">
    <property type="component" value="Unassembled WGS sequence"/>
</dbReference>
<evidence type="ECO:0000313" key="2">
    <source>
        <dbReference type="Proteomes" id="UP001597502"/>
    </source>
</evidence>
<protein>
    <submittedName>
        <fullName evidence="1">Uncharacterized protein</fullName>
    </submittedName>
</protein>
<gene>
    <name evidence="1" type="ORF">ACFSUO_03645</name>
</gene>
<dbReference type="EMBL" id="JBHUNA010000005">
    <property type="protein sequence ID" value="MFD2760078.1"/>
    <property type="molecule type" value="Genomic_DNA"/>
</dbReference>
<proteinExistence type="predicted"/>
<keyword evidence="2" id="KW-1185">Reference proteome</keyword>
<evidence type="ECO:0000313" key="1">
    <source>
        <dbReference type="EMBL" id="MFD2760078.1"/>
    </source>
</evidence>
<organism evidence="1 2">
    <name type="scientific">Lentibacillus juripiscarius</name>
    <dbReference type="NCBI Taxonomy" id="257446"/>
    <lineage>
        <taxon>Bacteria</taxon>
        <taxon>Bacillati</taxon>
        <taxon>Bacillota</taxon>
        <taxon>Bacilli</taxon>
        <taxon>Bacillales</taxon>
        <taxon>Bacillaceae</taxon>
        <taxon>Lentibacillus</taxon>
    </lineage>
</organism>
<reference evidence="2" key="1">
    <citation type="journal article" date="2019" name="Int. J. Syst. Evol. Microbiol.">
        <title>The Global Catalogue of Microorganisms (GCM) 10K type strain sequencing project: providing services to taxonomists for standard genome sequencing and annotation.</title>
        <authorList>
            <consortium name="The Broad Institute Genomics Platform"/>
            <consortium name="The Broad Institute Genome Sequencing Center for Infectious Disease"/>
            <person name="Wu L."/>
            <person name="Ma J."/>
        </authorList>
    </citation>
    <scope>NUCLEOTIDE SEQUENCE [LARGE SCALE GENOMIC DNA]</scope>
    <source>
        <strain evidence="2">TISTR 1535</strain>
    </source>
</reference>